<dbReference type="Proteomes" id="UP000051888">
    <property type="component" value="Unassembled WGS sequence"/>
</dbReference>
<dbReference type="PANTHER" id="PTHR39183">
    <property type="entry name" value="SPORE COAT PROTEIN F-LIKE PROTEIN YHCQ"/>
    <property type="match status" value="1"/>
</dbReference>
<dbReference type="STRING" id="157838.AN964_06260"/>
<keyword evidence="1" id="KW-0749">Sporulation</keyword>
<keyword evidence="5" id="KW-1185">Reference proteome</keyword>
<proteinExistence type="inferred from homology"/>
<dbReference type="EMBL" id="LJJC01000004">
    <property type="protein sequence ID" value="KQL53149.1"/>
    <property type="molecule type" value="Genomic_DNA"/>
</dbReference>
<comment type="similarity">
    <text evidence="3">Belongs to the CotF family.</text>
</comment>
<dbReference type="PANTHER" id="PTHR39183:SF1">
    <property type="entry name" value="SPORE COAT PROTEIN F-LIKE PROTEIN YHCQ"/>
    <property type="match status" value="1"/>
</dbReference>
<dbReference type="InterPro" id="IPR012851">
    <property type="entry name" value="Spore_coat_CotF-like"/>
</dbReference>
<dbReference type="Gene3D" id="1.20.1260.10">
    <property type="match status" value="1"/>
</dbReference>
<sequence length="157" mass="18490">MNHPLAWHESLELHELLTFQANCLIQLKMSVRKVINHELHDLYLYSIKLVEKNLKDLLPYVENIPNEYSRRKNEQNFFAGDLLGAAKTTIKMYASAITETTSSELRSVFHRHLNIVISWYTKIFEYMNKNGLYPSFNLQKLLEKDAQNVQNALLMKY</sequence>
<dbReference type="PATRIC" id="fig|157838.3.peg.1401"/>
<evidence type="ECO:0008006" key="6">
    <source>
        <dbReference type="Google" id="ProtNLM"/>
    </source>
</evidence>
<evidence type="ECO:0000256" key="3">
    <source>
        <dbReference type="ARBA" id="ARBA00024344"/>
    </source>
</evidence>
<dbReference type="GO" id="GO:0030435">
    <property type="term" value="P:sporulation resulting in formation of a cellular spore"/>
    <property type="evidence" value="ECO:0007669"/>
    <property type="project" value="UniProtKB-KW"/>
</dbReference>
<comment type="caution">
    <text evidence="4">The sequence shown here is derived from an EMBL/GenBank/DDBJ whole genome shotgun (WGS) entry which is preliminary data.</text>
</comment>
<dbReference type="Pfam" id="PF07875">
    <property type="entry name" value="Coat_F"/>
    <property type="match status" value="1"/>
</dbReference>
<evidence type="ECO:0000313" key="4">
    <source>
        <dbReference type="EMBL" id="KQL53149.1"/>
    </source>
</evidence>
<accession>A0A0Q3WVW7</accession>
<dbReference type="OrthoDB" id="2703958at2"/>
<organism evidence="4 5">
    <name type="scientific">Heyndrickxia shackletonii</name>
    <dbReference type="NCBI Taxonomy" id="157838"/>
    <lineage>
        <taxon>Bacteria</taxon>
        <taxon>Bacillati</taxon>
        <taxon>Bacillota</taxon>
        <taxon>Bacilli</taxon>
        <taxon>Bacillales</taxon>
        <taxon>Bacillaceae</taxon>
        <taxon>Heyndrickxia</taxon>
    </lineage>
</organism>
<protein>
    <recommendedName>
        <fullName evidence="6">Spore coat protein</fullName>
    </recommendedName>
</protein>
<reference evidence="4 5" key="1">
    <citation type="submission" date="2015-09" db="EMBL/GenBank/DDBJ databases">
        <title>Genome sequencing project for genomic taxonomy and phylogenomics of Bacillus-like bacteria.</title>
        <authorList>
            <person name="Liu B."/>
            <person name="Wang J."/>
            <person name="Zhu Y."/>
            <person name="Liu G."/>
            <person name="Chen Q."/>
            <person name="Chen Z."/>
            <person name="Lan J."/>
            <person name="Che J."/>
            <person name="Ge C."/>
            <person name="Shi H."/>
            <person name="Pan Z."/>
            <person name="Liu X."/>
        </authorList>
    </citation>
    <scope>NUCLEOTIDE SEQUENCE [LARGE SCALE GENOMIC DNA]</scope>
    <source>
        <strain evidence="4 5">LMG 18435</strain>
    </source>
</reference>
<dbReference type="InterPro" id="IPR012347">
    <property type="entry name" value="Ferritin-like"/>
</dbReference>
<name>A0A0Q3WVW7_9BACI</name>
<dbReference type="RefSeq" id="WP_055738875.1">
    <property type="nucleotide sequence ID" value="NZ_JAAIWL010000021.1"/>
</dbReference>
<dbReference type="AlphaFoldDB" id="A0A0Q3WVW7"/>
<evidence type="ECO:0000256" key="2">
    <source>
        <dbReference type="ARBA" id="ARBA00024325"/>
    </source>
</evidence>
<evidence type="ECO:0000313" key="5">
    <source>
        <dbReference type="Proteomes" id="UP000051888"/>
    </source>
</evidence>
<comment type="subcellular location">
    <subcellularLocation>
        <location evidence="2">Spore coat</location>
    </subcellularLocation>
</comment>
<evidence type="ECO:0000256" key="1">
    <source>
        <dbReference type="ARBA" id="ARBA00022969"/>
    </source>
</evidence>
<gene>
    <name evidence="4" type="ORF">AN964_06260</name>
</gene>